<dbReference type="SUPFAM" id="SSF109604">
    <property type="entry name" value="HD-domain/PDEase-like"/>
    <property type="match status" value="1"/>
</dbReference>
<organism evidence="3 4">
    <name type="scientific">Roseateles albus</name>
    <dbReference type="NCBI Taxonomy" id="2987525"/>
    <lineage>
        <taxon>Bacteria</taxon>
        <taxon>Pseudomonadati</taxon>
        <taxon>Pseudomonadota</taxon>
        <taxon>Betaproteobacteria</taxon>
        <taxon>Burkholderiales</taxon>
        <taxon>Sphaerotilaceae</taxon>
        <taxon>Roseateles</taxon>
    </lineage>
</organism>
<gene>
    <name evidence="3" type="ORF">PRZ03_04350</name>
</gene>
<dbReference type="InterPro" id="IPR013976">
    <property type="entry name" value="HDOD"/>
</dbReference>
<dbReference type="Pfam" id="PF08668">
    <property type="entry name" value="HDOD"/>
    <property type="match status" value="1"/>
</dbReference>
<protein>
    <submittedName>
        <fullName evidence="3">HDOD domain-containing protein</fullName>
    </submittedName>
</protein>
<dbReference type="PANTHER" id="PTHR33525:SF4">
    <property type="entry name" value="CYCLIC DI-GMP PHOSPHODIESTERASE CDGJ"/>
    <property type="match status" value="1"/>
</dbReference>
<dbReference type="SUPFAM" id="SSF56112">
    <property type="entry name" value="Protein kinase-like (PK-like)"/>
    <property type="match status" value="1"/>
</dbReference>
<keyword evidence="4" id="KW-1185">Reference proteome</keyword>
<feature type="domain" description="Protein kinase" evidence="1">
    <location>
        <begin position="7"/>
        <end position="258"/>
    </location>
</feature>
<dbReference type="InterPro" id="IPR011009">
    <property type="entry name" value="Kinase-like_dom_sf"/>
</dbReference>
<dbReference type="Gene3D" id="1.10.3210.10">
    <property type="entry name" value="Hypothetical protein af1432"/>
    <property type="match status" value="1"/>
</dbReference>
<comment type="caution">
    <text evidence="3">The sequence shown here is derived from an EMBL/GenBank/DDBJ whole genome shotgun (WGS) entry which is preliminary data.</text>
</comment>
<dbReference type="InterPro" id="IPR052340">
    <property type="entry name" value="RNase_Y/CdgJ"/>
</dbReference>
<dbReference type="SMART" id="SM00220">
    <property type="entry name" value="S_TKc"/>
    <property type="match status" value="1"/>
</dbReference>
<dbReference type="PANTHER" id="PTHR33525">
    <property type="match status" value="1"/>
</dbReference>
<feature type="domain" description="HDOD" evidence="2">
    <location>
        <begin position="282"/>
        <end position="488"/>
    </location>
</feature>
<name>A0ABT5KBN9_9BURK</name>
<dbReference type="Gene3D" id="1.10.510.10">
    <property type="entry name" value="Transferase(Phosphotransferase) domain 1"/>
    <property type="match status" value="1"/>
</dbReference>
<dbReference type="Pfam" id="PF00069">
    <property type="entry name" value="Pkinase"/>
    <property type="match status" value="1"/>
</dbReference>
<proteinExistence type="predicted"/>
<evidence type="ECO:0000313" key="3">
    <source>
        <dbReference type="EMBL" id="MDC8770792.1"/>
    </source>
</evidence>
<dbReference type="PROSITE" id="PS50011">
    <property type="entry name" value="PROTEIN_KINASE_DOM"/>
    <property type="match status" value="1"/>
</dbReference>
<sequence>MRRFGRFELRQLLGKSSRSMMWLVFDAKLDQELMLCMPRVVPNSAAATEHWIKTASAGARVVHPNLAHVIEVGQVEKWPYMAYDRALGETLDERLTRQPTPLPLEIAEWVCQYLEGLAFAHEAGHAHRDVQCSTLIIGPNNQVRVLGLEAAQEVFPANADYNSVTRRAMRDSAAEDILCVGLMLHRLLTGRPVLEQPDLHLVVQQMQPTGHELVRMGWETPHPIPEPLRAICNRATDRQERQRYHIARSFLRALDGWRTSAGHDEQGPIALLIDKLQRIGHLPSTSTALQRAGQSAAMDRQHTSAVATLVMQDMALALELLRRVNNALKQSGAPVDGTVLNMQRAIAMLGLEGVQQAARALKPWPGPLNETQAVMLQSLMKRVHRAGQIAQALRPAGYDAEVVYLITVMQNLGRLLLQYHFPDDAQQIRQLMQPPEPTADQPHPASMSEQAAAFAVMGCDLESLGVAVAKHWSLGEELLHMMRRQSPTAALRASAHGKESDNEVLRLTCSLANELVDALMQPEAKRVVGVEVATKRYARTLGLGLKDIQLALNPEAAAPVDRGRSGFIPLDGNAPKPSGLRARFAAEAAKAAADGGHKGEPPH</sequence>
<dbReference type="Gene3D" id="3.30.200.20">
    <property type="entry name" value="Phosphorylase Kinase, domain 1"/>
    <property type="match status" value="1"/>
</dbReference>
<dbReference type="PROSITE" id="PS51833">
    <property type="entry name" value="HDOD"/>
    <property type="match status" value="1"/>
</dbReference>
<evidence type="ECO:0000313" key="4">
    <source>
        <dbReference type="Proteomes" id="UP001221189"/>
    </source>
</evidence>
<dbReference type="Proteomes" id="UP001221189">
    <property type="component" value="Unassembled WGS sequence"/>
</dbReference>
<evidence type="ECO:0000259" key="1">
    <source>
        <dbReference type="PROSITE" id="PS50011"/>
    </source>
</evidence>
<accession>A0ABT5KBN9</accession>
<reference evidence="3 4" key="1">
    <citation type="submission" date="2022-10" db="EMBL/GenBank/DDBJ databases">
        <title>Paucibacter sp. hw1 Genome sequencing.</title>
        <authorList>
            <person name="Park S."/>
        </authorList>
    </citation>
    <scope>NUCLEOTIDE SEQUENCE [LARGE SCALE GENOMIC DNA]</scope>
    <source>
        <strain evidence="4">hw1</strain>
    </source>
</reference>
<evidence type="ECO:0000259" key="2">
    <source>
        <dbReference type="PROSITE" id="PS51833"/>
    </source>
</evidence>
<dbReference type="InterPro" id="IPR000719">
    <property type="entry name" value="Prot_kinase_dom"/>
</dbReference>
<dbReference type="EMBL" id="JAQQXT010000002">
    <property type="protein sequence ID" value="MDC8770792.1"/>
    <property type="molecule type" value="Genomic_DNA"/>
</dbReference>